<evidence type="ECO:0000313" key="3">
    <source>
        <dbReference type="Proteomes" id="UP000593915"/>
    </source>
</evidence>
<evidence type="ECO:0000313" key="2">
    <source>
        <dbReference type="EMBL" id="QOW60869.1"/>
    </source>
</evidence>
<keyword evidence="1" id="KW-0812">Transmembrane</keyword>
<sequence>MYLQPFSWMILVFVGLFLLVLAYVLFSSISKKASGEKLKETGKRGDPGVCPVCGYILKKGEQVKSALYPGDDDRLCYIYGCPHCYPLCEAGLQRKCPVCNEKMGQEAHLIARYFERRNDKKRIHILGCANCRFKN</sequence>
<accession>A0A7S6WPD6</accession>
<evidence type="ECO:0000256" key="1">
    <source>
        <dbReference type="SAM" id="Phobius"/>
    </source>
</evidence>
<gene>
    <name evidence="2" type="ORF">IFE08_00080</name>
</gene>
<dbReference type="EMBL" id="CP061839">
    <property type="protein sequence ID" value="QOW60869.1"/>
    <property type="molecule type" value="Genomic_DNA"/>
</dbReference>
<dbReference type="RefSeq" id="WP_024469218.1">
    <property type="nucleotide sequence ID" value="NZ_CP061839.1"/>
</dbReference>
<protein>
    <submittedName>
        <fullName evidence="2">OadG family protein</fullName>
    </submittedName>
</protein>
<keyword evidence="1" id="KW-0472">Membrane</keyword>
<feature type="transmembrane region" description="Helical" evidence="1">
    <location>
        <begin position="6"/>
        <end position="26"/>
    </location>
</feature>
<proteinExistence type="predicted"/>
<reference evidence="2 3" key="1">
    <citation type="submission" date="2020-09" db="EMBL/GenBank/DDBJ databases">
        <title>Characterization of Treponema spp. from bovine digital dermatitis in Korea.</title>
        <authorList>
            <person name="Espiritu H.M."/>
            <person name="Cho Y.I."/>
            <person name="Mamuad L."/>
        </authorList>
    </citation>
    <scope>NUCLEOTIDE SEQUENCE [LARGE SCALE GENOMIC DNA]</scope>
    <source>
        <strain evidence="2 3">KS1</strain>
    </source>
</reference>
<dbReference type="Proteomes" id="UP000593915">
    <property type="component" value="Chromosome"/>
</dbReference>
<dbReference type="AlphaFoldDB" id="A0A7S6WPD6"/>
<organism evidence="2 3">
    <name type="scientific">Treponema pedis</name>
    <dbReference type="NCBI Taxonomy" id="409322"/>
    <lineage>
        <taxon>Bacteria</taxon>
        <taxon>Pseudomonadati</taxon>
        <taxon>Spirochaetota</taxon>
        <taxon>Spirochaetia</taxon>
        <taxon>Spirochaetales</taxon>
        <taxon>Treponemataceae</taxon>
        <taxon>Treponema</taxon>
    </lineage>
</organism>
<name>A0A7S6WPD6_9SPIR</name>
<keyword evidence="1" id="KW-1133">Transmembrane helix</keyword>